<reference evidence="15" key="1">
    <citation type="submission" date="2020-07" db="EMBL/GenBank/DDBJ databases">
        <title>Genome sequence and genetic diversity analysis of an under-domesticated orphan crop, white fonio (Digitaria exilis).</title>
        <authorList>
            <person name="Bennetzen J.L."/>
            <person name="Chen S."/>
            <person name="Ma X."/>
            <person name="Wang X."/>
            <person name="Yssel A.E.J."/>
            <person name="Chaluvadi S.R."/>
            <person name="Johnson M."/>
            <person name="Gangashetty P."/>
            <person name="Hamidou F."/>
            <person name="Sanogo M.D."/>
            <person name="Zwaenepoel A."/>
            <person name="Wallace J."/>
            <person name="Van De Peer Y."/>
            <person name="Van Deynze A."/>
        </authorList>
    </citation>
    <scope>NUCLEOTIDE SEQUENCE</scope>
    <source>
        <tissue evidence="15">Leaves</tissue>
    </source>
</reference>
<evidence type="ECO:0008006" key="17">
    <source>
        <dbReference type="Google" id="ProtNLM"/>
    </source>
</evidence>
<evidence type="ECO:0000256" key="11">
    <source>
        <dbReference type="ARBA" id="ARBA00023136"/>
    </source>
</evidence>
<dbReference type="EMBL" id="JACEFO010001996">
    <property type="protein sequence ID" value="KAF8689836.1"/>
    <property type="molecule type" value="Genomic_DNA"/>
</dbReference>
<evidence type="ECO:0000256" key="14">
    <source>
        <dbReference type="SAM" id="SignalP"/>
    </source>
</evidence>
<evidence type="ECO:0000256" key="8">
    <source>
        <dbReference type="ARBA" id="ARBA00022968"/>
    </source>
</evidence>
<dbReference type="AlphaFoldDB" id="A0A835B6L5"/>
<dbReference type="Proteomes" id="UP000636709">
    <property type="component" value="Unassembled WGS sequence"/>
</dbReference>
<dbReference type="FunFam" id="3.90.550.50:FF:000043">
    <property type="entry name" value="Hexosyltransferase"/>
    <property type="match status" value="1"/>
</dbReference>
<keyword evidence="11 13" id="KW-0472">Membrane</keyword>
<evidence type="ECO:0000256" key="2">
    <source>
        <dbReference type="ARBA" id="ARBA00004323"/>
    </source>
</evidence>
<evidence type="ECO:0000256" key="3">
    <source>
        <dbReference type="ARBA" id="ARBA00004922"/>
    </source>
</evidence>
<evidence type="ECO:0000256" key="1">
    <source>
        <dbReference type="ARBA" id="ARBA00001936"/>
    </source>
</evidence>
<accession>A0A835B6L5</accession>
<feature type="transmembrane region" description="Helical" evidence="13">
    <location>
        <begin position="527"/>
        <end position="548"/>
    </location>
</feature>
<dbReference type="PANTHER" id="PTHR11214:SF363">
    <property type="entry name" value="HEXOSYLTRANSFERASE"/>
    <property type="match status" value="1"/>
</dbReference>
<evidence type="ECO:0000256" key="10">
    <source>
        <dbReference type="ARBA" id="ARBA00023034"/>
    </source>
</evidence>
<keyword evidence="16" id="KW-1185">Reference proteome</keyword>
<evidence type="ECO:0000256" key="13">
    <source>
        <dbReference type="SAM" id="Phobius"/>
    </source>
</evidence>
<evidence type="ECO:0000313" key="15">
    <source>
        <dbReference type="EMBL" id="KAF8689836.1"/>
    </source>
</evidence>
<dbReference type="PANTHER" id="PTHR11214">
    <property type="entry name" value="BETA-1,3-N-ACETYLGLUCOSAMINYLTRANSFERASE"/>
    <property type="match status" value="1"/>
</dbReference>
<comment type="cofactor">
    <cofactor evidence="1">
        <name>Mn(2+)</name>
        <dbReference type="ChEBI" id="CHEBI:29035"/>
    </cofactor>
</comment>
<evidence type="ECO:0000256" key="12">
    <source>
        <dbReference type="ARBA" id="ARBA00023211"/>
    </source>
</evidence>
<comment type="caution">
    <text evidence="15">The sequence shown here is derived from an EMBL/GenBank/DDBJ whole genome shotgun (WGS) entry which is preliminary data.</text>
</comment>
<dbReference type="GO" id="GO:0000139">
    <property type="term" value="C:Golgi membrane"/>
    <property type="evidence" value="ECO:0007669"/>
    <property type="project" value="UniProtKB-SubCell"/>
</dbReference>
<feature type="chain" id="PRO_5032848076" description="Hexosyltransferase" evidence="14">
    <location>
        <begin position="25"/>
        <end position="878"/>
    </location>
</feature>
<evidence type="ECO:0000256" key="7">
    <source>
        <dbReference type="ARBA" id="ARBA00022692"/>
    </source>
</evidence>
<keyword evidence="10" id="KW-0333">Golgi apparatus</keyword>
<dbReference type="Gene3D" id="3.90.550.50">
    <property type="match status" value="2"/>
</dbReference>
<evidence type="ECO:0000256" key="6">
    <source>
        <dbReference type="ARBA" id="ARBA00022679"/>
    </source>
</evidence>
<protein>
    <recommendedName>
        <fullName evidence="17">Hexosyltransferase</fullName>
    </recommendedName>
</protein>
<evidence type="ECO:0000256" key="9">
    <source>
        <dbReference type="ARBA" id="ARBA00022989"/>
    </source>
</evidence>
<keyword evidence="9 13" id="KW-1133">Transmembrane helix</keyword>
<keyword evidence="14" id="KW-0732">Signal</keyword>
<feature type="signal peptide" evidence="14">
    <location>
        <begin position="1"/>
        <end position="24"/>
    </location>
</feature>
<sequence length="878" mass="98724">MSRMSSRPLCLALLSVILVTVIYLVVFPDDGSKLTDVFGPGSSSSWDSNGAGVSAKNQPPQAADEPVDLRLLMGIVTIPSAYERRALLRLAYSLQPRPVRAVVDVRFVLCTIDKEEDRILVSLEIIAHGDILVVNCTENMNDGKTYAYFSAVPRMFAAAPYDYVGKTDDDTYYRVAALADSLRGKSRRDAYHGFSTPCHTDPERQYMSGMGYVVSWDVVEWIAATPELADDHHEWEDEDFGGWMRKGGKKMNVYNEEPRMYDYWDREMDTGMNCFRHEHRADTVAVHKLKDRLKWARTLHFFNATQGLRPSELYHMADAWNSHQSDSRGGLGSDRRGRTRLQLKAMRARARCRKGSKSGARRASHLGLRQFSPFHHRCAAPPLRLPAPTAAPRAPLRMPTPTSASLHRAPPRAPTPCSADVLIARRRAHVFCRTPCRPQPAAICWAHPIHAAMPPLQSAGGFLWMLHLADSFSSDEFNNVLSNKEGVCCTIGQPAGANGLCARVRRPAPCDCVQLQAISLIRTSRMAYQPLSLVLLTVIVFAVIYLAVVPDGLNLTEVFGAGPSSSCNGSSNAVGSAKNQLQAANEPVDLRVFIGIVTVPSAYERRALLRLAYSLQPRPVRTFVDVRFVLCTIDKEEDRILVSLEIIAHGDIVVVNCTENMNDGKTYAYFSAVPRLFAAAPYDYVGKADDDNYYRVAALVESVRAMARRDAYHGLLLPCHWEQEETYMSGMGYVVSWDVVEWIAATPELADDHHVWEDEDFGGWLRKGGKNKNVYDEQERMYDYWDREMDTDQNCQRRELRADTVAVHQLKDRLKWARTLHFFNVTQGLRPSKMYDIDLENNIYKETDQGEDWTLLVPGLQLALGYLSNELNLTGKLY</sequence>
<dbReference type="InterPro" id="IPR002659">
    <property type="entry name" value="Glyco_trans_31"/>
</dbReference>
<keyword evidence="8" id="KW-0735">Signal-anchor</keyword>
<evidence type="ECO:0000313" key="16">
    <source>
        <dbReference type="Proteomes" id="UP000636709"/>
    </source>
</evidence>
<gene>
    <name evidence="15" type="ORF">HU200_041467</name>
</gene>
<evidence type="ECO:0000256" key="5">
    <source>
        <dbReference type="ARBA" id="ARBA00022676"/>
    </source>
</evidence>
<comment type="subcellular location">
    <subcellularLocation>
        <location evidence="2">Golgi apparatus membrane</location>
        <topology evidence="2">Single-pass type II membrane protein</topology>
    </subcellularLocation>
</comment>
<name>A0A835B6L5_9POAL</name>
<organism evidence="15 16">
    <name type="scientific">Digitaria exilis</name>
    <dbReference type="NCBI Taxonomy" id="1010633"/>
    <lineage>
        <taxon>Eukaryota</taxon>
        <taxon>Viridiplantae</taxon>
        <taxon>Streptophyta</taxon>
        <taxon>Embryophyta</taxon>
        <taxon>Tracheophyta</taxon>
        <taxon>Spermatophyta</taxon>
        <taxon>Magnoliopsida</taxon>
        <taxon>Liliopsida</taxon>
        <taxon>Poales</taxon>
        <taxon>Poaceae</taxon>
        <taxon>PACMAD clade</taxon>
        <taxon>Panicoideae</taxon>
        <taxon>Panicodae</taxon>
        <taxon>Paniceae</taxon>
        <taxon>Anthephorinae</taxon>
        <taxon>Digitaria</taxon>
    </lineage>
</organism>
<comment type="pathway">
    <text evidence="3">Protein modification; protein glycosylation.</text>
</comment>
<keyword evidence="6" id="KW-0808">Transferase</keyword>
<proteinExistence type="inferred from homology"/>
<evidence type="ECO:0000256" key="4">
    <source>
        <dbReference type="ARBA" id="ARBA00008661"/>
    </source>
</evidence>
<dbReference type="Pfam" id="PF01762">
    <property type="entry name" value="Galactosyl_T"/>
    <property type="match status" value="2"/>
</dbReference>
<keyword evidence="7 13" id="KW-0812">Transmembrane</keyword>
<comment type="similarity">
    <text evidence="4">Belongs to the glycosyltransferase 31 family.</text>
</comment>
<keyword evidence="12" id="KW-0464">Manganese</keyword>
<dbReference type="GO" id="GO:0016758">
    <property type="term" value="F:hexosyltransferase activity"/>
    <property type="evidence" value="ECO:0007669"/>
    <property type="project" value="InterPro"/>
</dbReference>
<keyword evidence="5" id="KW-0328">Glycosyltransferase</keyword>
<dbReference type="OrthoDB" id="2139606at2759"/>
<dbReference type="UniPathway" id="UPA00378"/>